<feature type="domain" description="Reverse transcriptase" evidence="1">
    <location>
        <begin position="25"/>
        <end position="76"/>
    </location>
</feature>
<evidence type="ECO:0000259" key="1">
    <source>
        <dbReference type="Pfam" id="PF00078"/>
    </source>
</evidence>
<dbReference type="PANTHER" id="PTHR24559:SF444">
    <property type="entry name" value="REVERSE TRANSCRIPTASE DOMAIN-CONTAINING PROTEIN"/>
    <property type="match status" value="1"/>
</dbReference>
<dbReference type="InterPro" id="IPR000477">
    <property type="entry name" value="RT_dom"/>
</dbReference>
<protein>
    <recommendedName>
        <fullName evidence="1">Reverse transcriptase domain-containing protein</fullName>
    </recommendedName>
</protein>
<dbReference type="Proteomes" id="UP000318582">
    <property type="component" value="Unassembled WGS sequence"/>
</dbReference>
<name>A0A507DMF7_9FUNG</name>
<keyword evidence="3" id="KW-1185">Reference proteome</keyword>
<dbReference type="InterPro" id="IPR043502">
    <property type="entry name" value="DNA/RNA_pol_sf"/>
</dbReference>
<dbReference type="AlphaFoldDB" id="A0A507DMF7"/>
<dbReference type="EMBL" id="QEAQ01000286">
    <property type="protein sequence ID" value="TPX52899.1"/>
    <property type="molecule type" value="Genomic_DNA"/>
</dbReference>
<reference evidence="2 3" key="1">
    <citation type="journal article" date="2019" name="Sci. Rep.">
        <title>Comparative genomics of chytrid fungi reveal insights into the obligate biotrophic and pathogenic lifestyle of Synchytrium endobioticum.</title>
        <authorList>
            <person name="van de Vossenberg B.T.L.H."/>
            <person name="Warris S."/>
            <person name="Nguyen H.D.T."/>
            <person name="van Gent-Pelzer M.P.E."/>
            <person name="Joly D.L."/>
            <person name="van de Geest H.C."/>
            <person name="Bonants P.J.M."/>
            <person name="Smith D.S."/>
            <person name="Levesque C.A."/>
            <person name="van der Lee T.A.J."/>
        </authorList>
    </citation>
    <scope>NUCLEOTIDE SEQUENCE [LARGE SCALE GENOMIC DNA]</scope>
    <source>
        <strain evidence="2 3">CBS 809.83</strain>
    </source>
</reference>
<comment type="caution">
    <text evidence="2">The sequence shown here is derived from an EMBL/GenBank/DDBJ whole genome shotgun (WGS) entry which is preliminary data.</text>
</comment>
<sequence>MQRHPQSGDRAATGRDADSNTFSLKNLPLIFQRVMDTVLASLKDHFCLVYVDDIIVYSDMFKEHVMHISWVLKKIVNAEQQAFDQLKMAIKEAAILEFSEKDVPMLPVRKKSNLSGKWACWSYALADFTFNMVHKDVATQTGNSGSHNGGGVEIISYSNETQKEEKEEVPLTTFRNINKQTQILPRFIDTL</sequence>
<proteinExistence type="predicted"/>
<dbReference type="PANTHER" id="PTHR24559">
    <property type="entry name" value="TRANSPOSON TY3-I GAG-POL POLYPROTEIN"/>
    <property type="match status" value="1"/>
</dbReference>
<evidence type="ECO:0000313" key="3">
    <source>
        <dbReference type="Proteomes" id="UP000318582"/>
    </source>
</evidence>
<organism evidence="2 3">
    <name type="scientific">Powellomyces hirtus</name>
    <dbReference type="NCBI Taxonomy" id="109895"/>
    <lineage>
        <taxon>Eukaryota</taxon>
        <taxon>Fungi</taxon>
        <taxon>Fungi incertae sedis</taxon>
        <taxon>Chytridiomycota</taxon>
        <taxon>Chytridiomycota incertae sedis</taxon>
        <taxon>Chytridiomycetes</taxon>
        <taxon>Spizellomycetales</taxon>
        <taxon>Powellomycetaceae</taxon>
        <taxon>Powellomyces</taxon>
    </lineage>
</organism>
<gene>
    <name evidence="2" type="ORF">PhCBS80983_g06426</name>
</gene>
<accession>A0A507DMF7</accession>
<dbReference type="InterPro" id="IPR053134">
    <property type="entry name" value="RNA-dir_DNA_polymerase"/>
</dbReference>
<evidence type="ECO:0000313" key="2">
    <source>
        <dbReference type="EMBL" id="TPX52899.1"/>
    </source>
</evidence>
<dbReference type="SUPFAM" id="SSF56672">
    <property type="entry name" value="DNA/RNA polymerases"/>
    <property type="match status" value="1"/>
</dbReference>
<dbReference type="STRING" id="109895.A0A507DMF7"/>
<dbReference type="Gene3D" id="3.30.70.270">
    <property type="match status" value="1"/>
</dbReference>
<dbReference type="Pfam" id="PF00078">
    <property type="entry name" value="RVT_1"/>
    <property type="match status" value="1"/>
</dbReference>
<dbReference type="InterPro" id="IPR043128">
    <property type="entry name" value="Rev_trsase/Diguanyl_cyclase"/>
</dbReference>